<evidence type="ECO:0000313" key="3">
    <source>
        <dbReference type="Proteomes" id="UP000728185"/>
    </source>
</evidence>
<protein>
    <submittedName>
        <fullName evidence="2">Uncharacterized protein</fullName>
    </submittedName>
</protein>
<name>A0A8E0VN91_9TREM</name>
<accession>A0A8E0VN91</accession>
<proteinExistence type="predicted"/>
<gene>
    <name evidence="2" type="ORF">FBUS_06470</name>
</gene>
<keyword evidence="1" id="KW-0175">Coiled coil</keyword>
<dbReference type="OrthoDB" id="6234982at2759"/>
<organism evidence="2 3">
    <name type="scientific">Fasciolopsis buskii</name>
    <dbReference type="NCBI Taxonomy" id="27845"/>
    <lineage>
        <taxon>Eukaryota</taxon>
        <taxon>Metazoa</taxon>
        <taxon>Spiralia</taxon>
        <taxon>Lophotrochozoa</taxon>
        <taxon>Platyhelminthes</taxon>
        <taxon>Trematoda</taxon>
        <taxon>Digenea</taxon>
        <taxon>Plagiorchiida</taxon>
        <taxon>Echinostomata</taxon>
        <taxon>Echinostomatoidea</taxon>
        <taxon>Fasciolidae</taxon>
        <taxon>Fasciolopsis</taxon>
    </lineage>
</organism>
<feature type="coiled-coil region" evidence="1">
    <location>
        <begin position="11"/>
        <end position="38"/>
    </location>
</feature>
<sequence>MEFEVTYQESLLDLNEAARGYERKCVEARRRIMELLNSTESDEYGLLSQLPPVDHPTNLEDISPPRLKELPPLYCMPSTGTAEADHYPSELSQAVERIVSIRLEIYHLSSNGQAKSSQWNQLISEIEEIEARVLSVLVLPSNALLDSSSSDTSNDQITFVVERLEGQAKRCLETAKQLLTTGSAQTNVTGRAGHKTTVKKDEPNADLVENGGKFIPTLQEAQSIVDRCTQLLYPLLSDYNLRKQTLSVKRMVGCASSQIVRSDPAHCLGRMNYLITLLEGGSVKSTGSIVTSSSDGTVSLVDLLPDNLGPVYAWQCLFSSAISQAEHQFAYNIDSTTVFAALLSGILGRHPEKVVCLMIVCSFIVLNIYFM</sequence>
<dbReference type="Proteomes" id="UP000728185">
    <property type="component" value="Unassembled WGS sequence"/>
</dbReference>
<evidence type="ECO:0000313" key="2">
    <source>
        <dbReference type="EMBL" id="KAA0198676.1"/>
    </source>
</evidence>
<evidence type="ECO:0000256" key="1">
    <source>
        <dbReference type="SAM" id="Coils"/>
    </source>
</evidence>
<reference evidence="2" key="1">
    <citation type="submission" date="2019-05" db="EMBL/GenBank/DDBJ databases">
        <title>Annotation for the trematode Fasciolopsis buski.</title>
        <authorList>
            <person name="Choi Y.-J."/>
        </authorList>
    </citation>
    <scope>NUCLEOTIDE SEQUENCE</scope>
    <source>
        <strain evidence="2">HT</strain>
        <tissue evidence="2">Whole worm</tissue>
    </source>
</reference>
<comment type="caution">
    <text evidence="2">The sequence shown here is derived from an EMBL/GenBank/DDBJ whole genome shotgun (WGS) entry which is preliminary data.</text>
</comment>
<dbReference type="EMBL" id="LUCM01001582">
    <property type="protein sequence ID" value="KAA0198676.1"/>
    <property type="molecule type" value="Genomic_DNA"/>
</dbReference>
<keyword evidence="3" id="KW-1185">Reference proteome</keyword>
<dbReference type="AlphaFoldDB" id="A0A8E0VN91"/>